<proteinExistence type="predicted"/>
<dbReference type="AlphaFoldDB" id="A0A381T826"/>
<sequence length="36" mass="4383">MKTHKPQKILYYIDFKMVDILKIQWQPETKPALSIH</sequence>
<reference evidence="1" key="1">
    <citation type="submission" date="2018-05" db="EMBL/GenBank/DDBJ databases">
        <authorList>
            <person name="Lanie J.A."/>
            <person name="Ng W.-L."/>
            <person name="Kazmierczak K.M."/>
            <person name="Andrzejewski T.M."/>
            <person name="Davidsen T.M."/>
            <person name="Wayne K.J."/>
            <person name="Tettelin H."/>
            <person name="Glass J.I."/>
            <person name="Rusch D."/>
            <person name="Podicherti R."/>
            <person name="Tsui H.-C.T."/>
            <person name="Winkler M.E."/>
        </authorList>
    </citation>
    <scope>NUCLEOTIDE SEQUENCE</scope>
</reference>
<accession>A0A381T826</accession>
<protein>
    <submittedName>
        <fullName evidence="1">Uncharacterized protein</fullName>
    </submittedName>
</protein>
<organism evidence="1">
    <name type="scientific">marine metagenome</name>
    <dbReference type="NCBI Taxonomy" id="408172"/>
    <lineage>
        <taxon>unclassified sequences</taxon>
        <taxon>metagenomes</taxon>
        <taxon>ecological metagenomes</taxon>
    </lineage>
</organism>
<gene>
    <name evidence="1" type="ORF">METZ01_LOCUS63701</name>
</gene>
<name>A0A381T826_9ZZZZ</name>
<evidence type="ECO:0000313" key="1">
    <source>
        <dbReference type="EMBL" id="SVA10847.1"/>
    </source>
</evidence>
<dbReference type="EMBL" id="UINC01003982">
    <property type="protein sequence ID" value="SVA10847.1"/>
    <property type="molecule type" value="Genomic_DNA"/>
</dbReference>